<evidence type="ECO:0000313" key="3">
    <source>
        <dbReference type="RefSeq" id="XP_013392858.1"/>
    </source>
</evidence>
<feature type="signal peptide" evidence="1">
    <location>
        <begin position="1"/>
        <end position="22"/>
    </location>
</feature>
<keyword evidence="1" id="KW-0732">Signal</keyword>
<gene>
    <name evidence="3" type="primary">LOC106160736</name>
</gene>
<keyword evidence="2" id="KW-1185">Reference proteome</keyword>
<dbReference type="GeneID" id="106160736"/>
<dbReference type="Proteomes" id="UP000085678">
    <property type="component" value="Unplaced"/>
</dbReference>
<sequence length="257" mass="29386">MAMGIIQNSCLLLLCLASCTVAVPLRKSRDTSSSTAAPTSPLLRWHQPCGGSSPVSNGPALPAMPAPPLGQSAFTIRMHITDNMNKVKDLRKRWVQERFHSDPEYINWIESQYIVYSSLPQEEHWSQFVGIQNAVNNMDEFFSQSYIWLAKIAVHLEEIRIDELASNTVFNQENVDAHMIQSAEDQLYVCMCAVHTLMTSRNLQLDQTIERDILETTFADPPGNSKTLRYNRDWIVFNHFLKLLTHLEKVYTELQQM</sequence>
<evidence type="ECO:0000256" key="1">
    <source>
        <dbReference type="SAM" id="SignalP"/>
    </source>
</evidence>
<dbReference type="AlphaFoldDB" id="A0A1S3I3P6"/>
<dbReference type="RefSeq" id="XP_013392858.1">
    <property type="nucleotide sequence ID" value="XM_013537404.1"/>
</dbReference>
<proteinExistence type="predicted"/>
<feature type="chain" id="PRO_5010226367" evidence="1">
    <location>
        <begin position="23"/>
        <end position="257"/>
    </location>
</feature>
<reference evidence="3" key="1">
    <citation type="submission" date="2025-08" db="UniProtKB">
        <authorList>
            <consortium name="RefSeq"/>
        </authorList>
    </citation>
    <scope>IDENTIFICATION</scope>
    <source>
        <tissue evidence="3">Gonads</tissue>
    </source>
</reference>
<dbReference type="InParanoid" id="A0A1S3I3P6"/>
<name>A0A1S3I3P6_LINAN</name>
<accession>A0A1S3I3P6</accession>
<organism evidence="2 3">
    <name type="scientific">Lingula anatina</name>
    <name type="common">Brachiopod</name>
    <name type="synonym">Lingula unguis</name>
    <dbReference type="NCBI Taxonomy" id="7574"/>
    <lineage>
        <taxon>Eukaryota</taxon>
        <taxon>Metazoa</taxon>
        <taxon>Spiralia</taxon>
        <taxon>Lophotrochozoa</taxon>
        <taxon>Brachiopoda</taxon>
        <taxon>Linguliformea</taxon>
        <taxon>Lingulata</taxon>
        <taxon>Lingulida</taxon>
        <taxon>Linguloidea</taxon>
        <taxon>Lingulidae</taxon>
        <taxon>Lingula</taxon>
    </lineage>
</organism>
<evidence type="ECO:0000313" key="2">
    <source>
        <dbReference type="Proteomes" id="UP000085678"/>
    </source>
</evidence>
<dbReference type="KEGG" id="lak:106160736"/>
<dbReference type="OrthoDB" id="6049566at2759"/>
<protein>
    <submittedName>
        <fullName evidence="3">Uncharacterized protein LOC106160736</fullName>
    </submittedName>
</protein>